<evidence type="ECO:0000313" key="10">
    <source>
        <dbReference type="Proteomes" id="UP001585053"/>
    </source>
</evidence>
<dbReference type="Gene3D" id="1.10.3720.10">
    <property type="entry name" value="MetI-like"/>
    <property type="match status" value="1"/>
</dbReference>
<protein>
    <submittedName>
        <fullName evidence="9">Carbohydrate ABC transporter permease</fullName>
    </submittedName>
</protein>
<keyword evidence="4 7" id="KW-0812">Transmembrane</keyword>
<keyword evidence="10" id="KW-1185">Reference proteome</keyword>
<dbReference type="Proteomes" id="UP001585053">
    <property type="component" value="Unassembled WGS sequence"/>
</dbReference>
<feature type="transmembrane region" description="Helical" evidence="7">
    <location>
        <begin position="67"/>
        <end position="91"/>
    </location>
</feature>
<comment type="subcellular location">
    <subcellularLocation>
        <location evidence="1 7">Cell membrane</location>
        <topology evidence="1 7">Multi-pass membrane protein</topology>
    </subcellularLocation>
</comment>
<evidence type="ECO:0000313" key="9">
    <source>
        <dbReference type="EMBL" id="MFB8766949.1"/>
    </source>
</evidence>
<evidence type="ECO:0000256" key="6">
    <source>
        <dbReference type="ARBA" id="ARBA00023136"/>
    </source>
</evidence>
<reference evidence="9 10" key="1">
    <citation type="submission" date="2024-01" db="EMBL/GenBank/DDBJ databases">
        <title>Genome mining of biosynthetic gene clusters to explore secondary metabolites of Streptomyces sp.</title>
        <authorList>
            <person name="Baig A."/>
            <person name="Ajitkumar Shintre N."/>
            <person name="Kumar H."/>
            <person name="Anbarasu A."/>
            <person name="Ramaiah S."/>
        </authorList>
    </citation>
    <scope>NUCLEOTIDE SEQUENCE [LARGE SCALE GENOMIC DNA]</scope>
    <source>
        <strain evidence="9 10">A01</strain>
    </source>
</reference>
<dbReference type="InterPro" id="IPR000515">
    <property type="entry name" value="MetI-like"/>
</dbReference>
<feature type="transmembrane region" description="Helical" evidence="7">
    <location>
        <begin position="184"/>
        <end position="205"/>
    </location>
</feature>
<dbReference type="PANTHER" id="PTHR43744">
    <property type="entry name" value="ABC TRANSPORTER PERMEASE PROTEIN MG189-RELATED-RELATED"/>
    <property type="match status" value="1"/>
</dbReference>
<keyword evidence="2 7" id="KW-0813">Transport</keyword>
<keyword evidence="5 7" id="KW-1133">Transmembrane helix</keyword>
<evidence type="ECO:0000256" key="1">
    <source>
        <dbReference type="ARBA" id="ARBA00004651"/>
    </source>
</evidence>
<evidence type="ECO:0000256" key="3">
    <source>
        <dbReference type="ARBA" id="ARBA00022475"/>
    </source>
</evidence>
<evidence type="ECO:0000256" key="7">
    <source>
        <dbReference type="RuleBase" id="RU363032"/>
    </source>
</evidence>
<comment type="caution">
    <text evidence="9">The sequence shown here is derived from an EMBL/GenBank/DDBJ whole genome shotgun (WGS) entry which is preliminary data.</text>
</comment>
<feature type="transmembrane region" description="Helical" evidence="7">
    <location>
        <begin position="103"/>
        <end position="124"/>
    </location>
</feature>
<feature type="transmembrane region" description="Helical" evidence="7">
    <location>
        <begin position="136"/>
        <end position="155"/>
    </location>
</feature>
<name>A0ABV5DQV6_9ACTN</name>
<dbReference type="InterPro" id="IPR035906">
    <property type="entry name" value="MetI-like_sf"/>
</dbReference>
<comment type="similarity">
    <text evidence="7">Belongs to the binding-protein-dependent transport system permease family.</text>
</comment>
<gene>
    <name evidence="9" type="ORF">VSQ78_04480</name>
</gene>
<evidence type="ECO:0000256" key="4">
    <source>
        <dbReference type="ARBA" id="ARBA00022692"/>
    </source>
</evidence>
<keyword evidence="6 7" id="KW-0472">Membrane</keyword>
<evidence type="ECO:0000259" key="8">
    <source>
        <dbReference type="PROSITE" id="PS50928"/>
    </source>
</evidence>
<feature type="domain" description="ABC transmembrane type-1" evidence="8">
    <location>
        <begin position="68"/>
        <end position="259"/>
    </location>
</feature>
<sequence>MKPDAIATALRYGLLSALAALVLLPFLGIVLASLHPAGGQVPGFSLPERWSWENFRLAWETGGFDRLMWSGTVIALFVVPLTVCFATLAGYALSILGVWGGRALSLAFVLGLTLPVELLVIALYFNLREVGMTNTYTGVILAEVALFLPFGVYWMQSHFASMPRELVEAARVDGARDLTVLARVLLPVSWPAITTLAVLVFMWSWNQFLLVLVMIQDPALRTAPTGLGLFVGQYGTDIPLLSAATLLVIAPIVVVYLVFQRSFVNGLTQGAVKG</sequence>
<evidence type="ECO:0000256" key="2">
    <source>
        <dbReference type="ARBA" id="ARBA00022448"/>
    </source>
</evidence>
<evidence type="ECO:0000256" key="5">
    <source>
        <dbReference type="ARBA" id="ARBA00022989"/>
    </source>
</evidence>
<feature type="transmembrane region" description="Helical" evidence="7">
    <location>
        <begin position="12"/>
        <end position="34"/>
    </location>
</feature>
<dbReference type="RefSeq" id="WP_357223265.1">
    <property type="nucleotide sequence ID" value="NZ_JAYMRS010000001.1"/>
</dbReference>
<organism evidence="9 10">
    <name type="scientific">Nocardiopsis alba</name>
    <dbReference type="NCBI Taxonomy" id="53437"/>
    <lineage>
        <taxon>Bacteria</taxon>
        <taxon>Bacillati</taxon>
        <taxon>Actinomycetota</taxon>
        <taxon>Actinomycetes</taxon>
        <taxon>Streptosporangiales</taxon>
        <taxon>Nocardiopsidaceae</taxon>
        <taxon>Nocardiopsis</taxon>
    </lineage>
</organism>
<proteinExistence type="inferred from homology"/>
<dbReference type="Pfam" id="PF00528">
    <property type="entry name" value="BPD_transp_1"/>
    <property type="match status" value="1"/>
</dbReference>
<feature type="transmembrane region" description="Helical" evidence="7">
    <location>
        <begin position="238"/>
        <end position="259"/>
    </location>
</feature>
<accession>A0ABV5DQV6</accession>
<dbReference type="PROSITE" id="PS50928">
    <property type="entry name" value="ABC_TM1"/>
    <property type="match status" value="1"/>
</dbReference>
<dbReference type="SUPFAM" id="SSF161098">
    <property type="entry name" value="MetI-like"/>
    <property type="match status" value="1"/>
</dbReference>
<dbReference type="CDD" id="cd06261">
    <property type="entry name" value="TM_PBP2"/>
    <property type="match status" value="1"/>
</dbReference>
<dbReference type="PANTHER" id="PTHR43744:SF8">
    <property type="entry name" value="SN-GLYCEROL-3-PHOSPHATE TRANSPORT SYSTEM PERMEASE PROTEIN UGPE"/>
    <property type="match status" value="1"/>
</dbReference>
<dbReference type="EMBL" id="JAYMRS010000001">
    <property type="protein sequence ID" value="MFB8766949.1"/>
    <property type="molecule type" value="Genomic_DNA"/>
</dbReference>
<keyword evidence="3" id="KW-1003">Cell membrane</keyword>